<feature type="transmembrane region" description="Helical" evidence="11">
    <location>
        <begin position="124"/>
        <end position="146"/>
    </location>
</feature>
<proteinExistence type="inferred from homology"/>
<dbReference type="Pfam" id="PF00571">
    <property type="entry name" value="CBS"/>
    <property type="match status" value="2"/>
</dbReference>
<feature type="domain" description="CBS" evidence="12">
    <location>
        <begin position="210"/>
        <end position="270"/>
    </location>
</feature>
<evidence type="ECO:0000256" key="3">
    <source>
        <dbReference type="ARBA" id="ARBA00022475"/>
    </source>
</evidence>
<evidence type="ECO:0000313" key="14">
    <source>
        <dbReference type="EMBL" id="AWM76804.1"/>
    </source>
</evidence>
<evidence type="ECO:0000256" key="8">
    <source>
        <dbReference type="ARBA" id="ARBA00023136"/>
    </source>
</evidence>
<name>A0A2Z3I028_9CAUL</name>
<evidence type="ECO:0000256" key="4">
    <source>
        <dbReference type="ARBA" id="ARBA00022692"/>
    </source>
</evidence>
<evidence type="ECO:0000256" key="7">
    <source>
        <dbReference type="ARBA" id="ARBA00023122"/>
    </source>
</evidence>
<feature type="domain" description="CNNM transmembrane" evidence="13">
    <location>
        <begin position="1"/>
        <end position="191"/>
    </location>
</feature>
<keyword evidence="5" id="KW-0677">Repeat</keyword>
<dbReference type="InterPro" id="IPR016169">
    <property type="entry name" value="FAD-bd_PCMH_sub2"/>
</dbReference>
<protein>
    <recommendedName>
        <fullName evidence="16">HlyC/CorC family transporter</fullName>
    </recommendedName>
</protein>
<dbReference type="SUPFAM" id="SSF56176">
    <property type="entry name" value="FAD-binding/transporter-associated domain-like"/>
    <property type="match status" value="1"/>
</dbReference>
<evidence type="ECO:0000256" key="2">
    <source>
        <dbReference type="ARBA" id="ARBA00006446"/>
    </source>
</evidence>
<dbReference type="OrthoDB" id="9797674at2"/>
<accession>A0A2Z3I028</accession>
<dbReference type="KEGG" id="phb:HYN04_02925"/>
<dbReference type="InterPro" id="IPR005170">
    <property type="entry name" value="Transptr-assoc_dom"/>
</dbReference>
<dbReference type="SUPFAM" id="SSF54631">
    <property type="entry name" value="CBS-domain pair"/>
    <property type="match status" value="1"/>
</dbReference>
<keyword evidence="8 10" id="KW-0472">Membrane</keyword>
<comment type="subcellular location">
    <subcellularLocation>
        <location evidence="1">Cell membrane</location>
        <topology evidence="1">Multi-pass membrane protein</topology>
    </subcellularLocation>
</comment>
<dbReference type="Gene3D" id="3.30.465.10">
    <property type="match status" value="1"/>
</dbReference>
<dbReference type="CDD" id="cd04590">
    <property type="entry name" value="CBS_pair_CorC_HlyC_assoc"/>
    <property type="match status" value="1"/>
</dbReference>
<comment type="similarity">
    <text evidence="2">Belongs to the UPF0053 family. Hemolysin C subfamily.</text>
</comment>
<dbReference type="Pfam" id="PF01595">
    <property type="entry name" value="CNNM"/>
    <property type="match status" value="1"/>
</dbReference>
<dbReference type="FunFam" id="3.10.580.10:FF:000002">
    <property type="entry name" value="Magnesium/cobalt efflux protein CorC"/>
    <property type="match status" value="1"/>
</dbReference>
<evidence type="ECO:0000256" key="1">
    <source>
        <dbReference type="ARBA" id="ARBA00004651"/>
    </source>
</evidence>
<keyword evidence="3" id="KW-1003">Cell membrane</keyword>
<dbReference type="PROSITE" id="PS51846">
    <property type="entry name" value="CNNM"/>
    <property type="match status" value="1"/>
</dbReference>
<organism evidence="14 15">
    <name type="scientific">Phenylobacterium parvum</name>
    <dbReference type="NCBI Taxonomy" id="2201350"/>
    <lineage>
        <taxon>Bacteria</taxon>
        <taxon>Pseudomonadati</taxon>
        <taxon>Pseudomonadota</taxon>
        <taxon>Alphaproteobacteria</taxon>
        <taxon>Caulobacterales</taxon>
        <taxon>Caulobacteraceae</taxon>
        <taxon>Phenylobacterium</taxon>
    </lineage>
</organism>
<keyword evidence="7 9" id="KW-0129">CBS domain</keyword>
<dbReference type="Pfam" id="PF03471">
    <property type="entry name" value="CorC_HlyC"/>
    <property type="match status" value="1"/>
</dbReference>
<gene>
    <name evidence="14" type="ORF">HYN04_02925</name>
</gene>
<evidence type="ECO:0008006" key="16">
    <source>
        <dbReference type="Google" id="ProtNLM"/>
    </source>
</evidence>
<feature type="transmembrane region" description="Helical" evidence="11">
    <location>
        <begin position="91"/>
        <end position="112"/>
    </location>
</feature>
<evidence type="ECO:0000256" key="11">
    <source>
        <dbReference type="SAM" id="Phobius"/>
    </source>
</evidence>
<keyword evidence="6 10" id="KW-1133">Transmembrane helix</keyword>
<dbReference type="PROSITE" id="PS51371">
    <property type="entry name" value="CBS"/>
    <property type="match status" value="2"/>
</dbReference>
<feature type="domain" description="CBS" evidence="12">
    <location>
        <begin position="278"/>
        <end position="335"/>
    </location>
</feature>
<evidence type="ECO:0000259" key="12">
    <source>
        <dbReference type="PROSITE" id="PS51371"/>
    </source>
</evidence>
<dbReference type="SMART" id="SM01091">
    <property type="entry name" value="CorC_HlyC"/>
    <property type="match status" value="1"/>
</dbReference>
<dbReference type="GO" id="GO:0005886">
    <property type="term" value="C:plasma membrane"/>
    <property type="evidence" value="ECO:0007669"/>
    <property type="project" value="UniProtKB-SubCell"/>
</dbReference>
<keyword evidence="15" id="KW-1185">Reference proteome</keyword>
<evidence type="ECO:0000256" key="9">
    <source>
        <dbReference type="PROSITE-ProRule" id="PRU00703"/>
    </source>
</evidence>
<dbReference type="InterPro" id="IPR000644">
    <property type="entry name" value="CBS_dom"/>
</dbReference>
<evidence type="ECO:0000256" key="5">
    <source>
        <dbReference type="ARBA" id="ARBA00022737"/>
    </source>
</evidence>
<dbReference type="PANTHER" id="PTHR22777">
    <property type="entry name" value="HEMOLYSIN-RELATED"/>
    <property type="match status" value="1"/>
</dbReference>
<dbReference type="RefSeq" id="WP_110449373.1">
    <property type="nucleotide sequence ID" value="NZ_CP029479.1"/>
</dbReference>
<evidence type="ECO:0000313" key="15">
    <source>
        <dbReference type="Proteomes" id="UP000247763"/>
    </source>
</evidence>
<dbReference type="InterPro" id="IPR044751">
    <property type="entry name" value="Ion_transp-like_CBS"/>
</dbReference>
<dbReference type="EMBL" id="CP029479">
    <property type="protein sequence ID" value="AWM76804.1"/>
    <property type="molecule type" value="Genomic_DNA"/>
</dbReference>
<reference evidence="15" key="1">
    <citation type="submission" date="2018-05" db="EMBL/GenBank/DDBJ databases">
        <title>Genome sequencing of Phenylobacterium sp. HYN0004.</title>
        <authorList>
            <person name="Yi H."/>
            <person name="Baek C."/>
        </authorList>
    </citation>
    <scope>NUCLEOTIDE SEQUENCE [LARGE SCALE GENOMIC DNA]</scope>
    <source>
        <strain evidence="15">HYN0004</strain>
    </source>
</reference>
<evidence type="ECO:0000256" key="10">
    <source>
        <dbReference type="PROSITE-ProRule" id="PRU01193"/>
    </source>
</evidence>
<sequence length="428" mass="46922">MWGVVLALTPVIFGLLAISAVFSAAETALTGASRTRMHQLEREGDRAAGRVNRLISDQETMIGAVLLGNNLINILASAVTTEVLTQAIPGAWGVAAATGIMTVLVLVFSEVLPKTLAILRSDDVARFLSAPTLVMVKVFGPMIWAIQWVVRRTLGLFGVKLGMEMDVLAAHEEIRGAVEYHHSEGLVEARDRRMLGGVLDLSEMDVSQVMVHRMSISMVDADLPVRELVAHVLKSDHTRIPLYRDNPENIIGILHAKDLLLAISEADGDMSKVSVDKIRREPWFIPDTTNLKDQLNAFLKQKNHFALVVDEYGALQGLVTLEDILEEIVGEIEDEYDNTVEGLRRQPDGSVSVAGSVAVRDLNRAMDWNLPDEPAVTVAGLVIHEAQAIPRIGQAFIFHGHRFQVVKRVRNRITALKISPPLEGAETA</sequence>
<dbReference type="InterPro" id="IPR036318">
    <property type="entry name" value="FAD-bd_PCMH-like_sf"/>
</dbReference>
<dbReference type="Gene3D" id="3.10.580.10">
    <property type="entry name" value="CBS-domain"/>
    <property type="match status" value="1"/>
</dbReference>
<dbReference type="PANTHER" id="PTHR22777:SF32">
    <property type="entry name" value="UPF0053 INNER MEMBRANE PROTEIN YFJD"/>
    <property type="match status" value="1"/>
</dbReference>
<dbReference type="AlphaFoldDB" id="A0A2Z3I028"/>
<evidence type="ECO:0000259" key="13">
    <source>
        <dbReference type="PROSITE" id="PS51846"/>
    </source>
</evidence>
<dbReference type="Proteomes" id="UP000247763">
    <property type="component" value="Chromosome"/>
</dbReference>
<dbReference type="GO" id="GO:0050660">
    <property type="term" value="F:flavin adenine dinucleotide binding"/>
    <property type="evidence" value="ECO:0007669"/>
    <property type="project" value="InterPro"/>
</dbReference>
<keyword evidence="4 10" id="KW-0812">Transmembrane</keyword>
<evidence type="ECO:0000256" key="6">
    <source>
        <dbReference type="ARBA" id="ARBA00022989"/>
    </source>
</evidence>
<dbReference type="InterPro" id="IPR002550">
    <property type="entry name" value="CNNM"/>
</dbReference>
<dbReference type="InterPro" id="IPR046342">
    <property type="entry name" value="CBS_dom_sf"/>
</dbReference>